<name>A0A974GXA0_SEDHY</name>
<sequence length="212" mass="25155">MYIIAGILIVLFIYSTNRRKNLEKQVELFNKLLYKEKSPEKYIDEVDKLLLKVQSDRETTINYIQKTTGLLYAGRFDEAIDILNNNVKKIPSNWQVVYYHNLLLSMYFNGEIEKARQVMEQARETLDLYSKKDYNKVTIQLTYAVADFYNGNFEECKDFFKDLIDISKNEYRVAFGYYFTGKILELENEHDKAEEYLKKAKTYGQGSFMESF</sequence>
<dbReference type="Proteomes" id="UP000611629">
    <property type="component" value="Unassembled WGS sequence"/>
</dbReference>
<evidence type="ECO:0000313" key="2">
    <source>
        <dbReference type="Proteomes" id="UP000611629"/>
    </source>
</evidence>
<evidence type="ECO:0000313" key="1">
    <source>
        <dbReference type="EMBL" id="NYB74860.1"/>
    </source>
</evidence>
<reference evidence="1" key="1">
    <citation type="submission" date="2020-07" db="EMBL/GenBank/DDBJ databases">
        <title>Genomic analysis of a strain of Sedimentibacter Hydroxybenzoicus DSM7310.</title>
        <authorList>
            <person name="Ma S."/>
        </authorList>
    </citation>
    <scope>NUCLEOTIDE SEQUENCE</scope>
    <source>
        <strain evidence="1">DSM 7310</strain>
    </source>
</reference>
<dbReference type="RefSeq" id="WP_179238568.1">
    <property type="nucleotide sequence ID" value="NZ_JACBNQ010000014.1"/>
</dbReference>
<protein>
    <recommendedName>
        <fullName evidence="3">Tetratricopeptide repeat-containing protein</fullName>
    </recommendedName>
</protein>
<dbReference type="EMBL" id="JACBNQ010000014">
    <property type="protein sequence ID" value="NYB74860.1"/>
    <property type="molecule type" value="Genomic_DNA"/>
</dbReference>
<dbReference type="Gene3D" id="1.25.40.10">
    <property type="entry name" value="Tetratricopeptide repeat domain"/>
    <property type="match status" value="1"/>
</dbReference>
<evidence type="ECO:0008006" key="3">
    <source>
        <dbReference type="Google" id="ProtNLM"/>
    </source>
</evidence>
<accession>A0A974GXA0</accession>
<dbReference type="SUPFAM" id="SSF48452">
    <property type="entry name" value="TPR-like"/>
    <property type="match status" value="1"/>
</dbReference>
<comment type="caution">
    <text evidence="1">The sequence shown here is derived from an EMBL/GenBank/DDBJ whole genome shotgun (WGS) entry which is preliminary data.</text>
</comment>
<organism evidence="1 2">
    <name type="scientific">Sedimentibacter hydroxybenzoicus DSM 7310</name>
    <dbReference type="NCBI Taxonomy" id="1123245"/>
    <lineage>
        <taxon>Bacteria</taxon>
        <taxon>Bacillati</taxon>
        <taxon>Bacillota</taxon>
        <taxon>Tissierellia</taxon>
        <taxon>Sedimentibacter</taxon>
    </lineage>
</organism>
<dbReference type="InterPro" id="IPR011990">
    <property type="entry name" value="TPR-like_helical_dom_sf"/>
</dbReference>
<proteinExistence type="predicted"/>
<keyword evidence="2" id="KW-1185">Reference proteome</keyword>
<gene>
    <name evidence="1" type="ORF">HZF24_12000</name>
</gene>
<dbReference type="AlphaFoldDB" id="A0A974GXA0"/>